<evidence type="ECO:0000313" key="4">
    <source>
        <dbReference type="Proteomes" id="UP001501020"/>
    </source>
</evidence>
<sequence length="72" mass="8457">MWLVWVFGVLALLLVFGVVFDWRLRRRGHRLRDGAMLAGEVRENRRDARAWDRGSQGTGGADLFWTDEARRR</sequence>
<dbReference type="RefSeq" id="WP_344273169.1">
    <property type="nucleotide sequence ID" value="NZ_BAAAMR010000055.1"/>
</dbReference>
<protein>
    <submittedName>
        <fullName evidence="3">Uncharacterized protein</fullName>
    </submittedName>
</protein>
<keyword evidence="2" id="KW-0812">Transmembrane</keyword>
<feature type="region of interest" description="Disordered" evidence="1">
    <location>
        <begin position="51"/>
        <end position="72"/>
    </location>
</feature>
<feature type="transmembrane region" description="Helical" evidence="2">
    <location>
        <begin position="6"/>
        <end position="24"/>
    </location>
</feature>
<accession>A0ABN2ZZG5</accession>
<gene>
    <name evidence="3" type="ORF">GCM10009727_55400</name>
</gene>
<keyword evidence="4" id="KW-1185">Reference proteome</keyword>
<comment type="caution">
    <text evidence="3">The sequence shown here is derived from an EMBL/GenBank/DDBJ whole genome shotgun (WGS) entry which is preliminary data.</text>
</comment>
<keyword evidence="2" id="KW-1133">Transmembrane helix</keyword>
<reference evidence="3 4" key="1">
    <citation type="journal article" date="2019" name="Int. J. Syst. Evol. Microbiol.">
        <title>The Global Catalogue of Microorganisms (GCM) 10K type strain sequencing project: providing services to taxonomists for standard genome sequencing and annotation.</title>
        <authorList>
            <consortium name="The Broad Institute Genomics Platform"/>
            <consortium name="The Broad Institute Genome Sequencing Center for Infectious Disease"/>
            <person name="Wu L."/>
            <person name="Ma J."/>
        </authorList>
    </citation>
    <scope>NUCLEOTIDE SEQUENCE [LARGE SCALE GENOMIC DNA]</scope>
    <source>
        <strain evidence="3 4">JCM 13850</strain>
    </source>
</reference>
<dbReference type="EMBL" id="BAAAMR010000055">
    <property type="protein sequence ID" value="GAA2150787.1"/>
    <property type="molecule type" value="Genomic_DNA"/>
</dbReference>
<evidence type="ECO:0000256" key="1">
    <source>
        <dbReference type="SAM" id="MobiDB-lite"/>
    </source>
</evidence>
<dbReference type="Proteomes" id="UP001501020">
    <property type="component" value="Unassembled WGS sequence"/>
</dbReference>
<evidence type="ECO:0000256" key="2">
    <source>
        <dbReference type="SAM" id="Phobius"/>
    </source>
</evidence>
<proteinExistence type="predicted"/>
<organism evidence="3 4">
    <name type="scientific">Actinomadura napierensis</name>
    <dbReference type="NCBI Taxonomy" id="267854"/>
    <lineage>
        <taxon>Bacteria</taxon>
        <taxon>Bacillati</taxon>
        <taxon>Actinomycetota</taxon>
        <taxon>Actinomycetes</taxon>
        <taxon>Streptosporangiales</taxon>
        <taxon>Thermomonosporaceae</taxon>
        <taxon>Actinomadura</taxon>
    </lineage>
</organism>
<evidence type="ECO:0000313" key="3">
    <source>
        <dbReference type="EMBL" id="GAA2150787.1"/>
    </source>
</evidence>
<keyword evidence="2" id="KW-0472">Membrane</keyword>
<name>A0ABN2ZZG5_9ACTN</name>